<evidence type="ECO:0000313" key="3">
    <source>
        <dbReference type="Proteomes" id="UP000466442"/>
    </source>
</evidence>
<accession>A0A8S9WT78</accession>
<gene>
    <name evidence="2" type="ORF">GE061_006181</name>
</gene>
<sequence>MTNTPDQDEFAPLLGLRMMMAPQIKYQLILMTNSHRNRSFCRLSYLNCGHQDNKTHIQRSAFRQRLVSKTLDQASLPSKQASQAMDQASKYEDQAEPFQVGSLFSNP</sequence>
<organism evidence="2 3">
    <name type="scientific">Apolygus lucorum</name>
    <name type="common">Small green plant bug</name>
    <name type="synonym">Lygocoris lucorum</name>
    <dbReference type="NCBI Taxonomy" id="248454"/>
    <lineage>
        <taxon>Eukaryota</taxon>
        <taxon>Metazoa</taxon>
        <taxon>Ecdysozoa</taxon>
        <taxon>Arthropoda</taxon>
        <taxon>Hexapoda</taxon>
        <taxon>Insecta</taxon>
        <taxon>Pterygota</taxon>
        <taxon>Neoptera</taxon>
        <taxon>Paraneoptera</taxon>
        <taxon>Hemiptera</taxon>
        <taxon>Heteroptera</taxon>
        <taxon>Panheteroptera</taxon>
        <taxon>Cimicomorpha</taxon>
        <taxon>Miridae</taxon>
        <taxon>Mirini</taxon>
        <taxon>Apolygus</taxon>
    </lineage>
</organism>
<evidence type="ECO:0000313" key="2">
    <source>
        <dbReference type="EMBL" id="KAF6199883.1"/>
    </source>
</evidence>
<name>A0A8S9WT78_APOLU</name>
<dbReference type="EMBL" id="WIXP02000014">
    <property type="protein sequence ID" value="KAF6199883.1"/>
    <property type="molecule type" value="Genomic_DNA"/>
</dbReference>
<feature type="compositionally biased region" description="Polar residues" evidence="1">
    <location>
        <begin position="73"/>
        <end position="86"/>
    </location>
</feature>
<reference evidence="2" key="1">
    <citation type="journal article" date="2021" name="Mol. Ecol. Resour.">
        <title>Apolygus lucorum genome provides insights into omnivorousness and mesophyll feeding.</title>
        <authorList>
            <person name="Liu Y."/>
            <person name="Liu H."/>
            <person name="Wang H."/>
            <person name="Huang T."/>
            <person name="Liu B."/>
            <person name="Yang B."/>
            <person name="Yin L."/>
            <person name="Li B."/>
            <person name="Zhang Y."/>
            <person name="Zhang S."/>
            <person name="Jiang F."/>
            <person name="Zhang X."/>
            <person name="Ren Y."/>
            <person name="Wang B."/>
            <person name="Wang S."/>
            <person name="Lu Y."/>
            <person name="Wu K."/>
            <person name="Fan W."/>
            <person name="Wang G."/>
        </authorList>
    </citation>
    <scope>NUCLEOTIDE SEQUENCE</scope>
    <source>
        <strain evidence="2">12Hb</strain>
    </source>
</reference>
<dbReference type="AlphaFoldDB" id="A0A8S9WT78"/>
<proteinExistence type="predicted"/>
<keyword evidence="3" id="KW-1185">Reference proteome</keyword>
<dbReference type="Proteomes" id="UP000466442">
    <property type="component" value="Unassembled WGS sequence"/>
</dbReference>
<protein>
    <submittedName>
        <fullName evidence="2">Uncharacterized protein</fullName>
    </submittedName>
</protein>
<feature type="region of interest" description="Disordered" evidence="1">
    <location>
        <begin position="73"/>
        <end position="107"/>
    </location>
</feature>
<evidence type="ECO:0000256" key="1">
    <source>
        <dbReference type="SAM" id="MobiDB-lite"/>
    </source>
</evidence>
<comment type="caution">
    <text evidence="2">The sequence shown here is derived from an EMBL/GenBank/DDBJ whole genome shotgun (WGS) entry which is preliminary data.</text>
</comment>